<protein>
    <submittedName>
        <fullName evidence="1">Uncharacterized protein</fullName>
    </submittedName>
</protein>
<sequence>MSAEHLLNDDLPDDTRVVNVPQTKEKPSYYELMSLRLEAGARLSRAIKTLRDANVLPTSGTGSTLLAAALDVAERHFADICMGLVPVRDGADVCTIKMREDLPACVEAFRIIVMEHAQREALERECRNMIADGNGFKILTQPQVLHIENKHVCNEDCNHGPETV</sequence>
<evidence type="ECO:0000313" key="1">
    <source>
        <dbReference type="EMBL" id="QZE56527.1"/>
    </source>
</evidence>
<proteinExistence type="predicted"/>
<keyword evidence="2" id="KW-1185">Reference proteome</keyword>
<evidence type="ECO:0000313" key="2">
    <source>
        <dbReference type="Proteomes" id="UP000827787"/>
    </source>
</evidence>
<gene>
    <name evidence="1" type="ORF">pEaSNUABM3_00330</name>
</gene>
<name>A0AAE7XI41_9CAUD</name>
<reference evidence="1 2" key="1">
    <citation type="submission" date="2021-06" db="EMBL/GenBank/DDBJ databases">
        <title>Complete genome sequence of Erwinia phage pEa_SNUABM_03.</title>
        <authorList>
            <person name="Kim S.G."/>
            <person name="Park S.C."/>
        </authorList>
    </citation>
    <scope>NUCLEOTIDE SEQUENCE [LARGE SCALE GENOMIC DNA]</scope>
</reference>
<organism evidence="1 2">
    <name type="scientific">Erwinia phage pEa_SNUABM_3</name>
    <dbReference type="NCBI Taxonomy" id="2869552"/>
    <lineage>
        <taxon>Viruses</taxon>
        <taxon>Duplodnaviria</taxon>
        <taxon>Heunggongvirae</taxon>
        <taxon>Uroviricota</taxon>
        <taxon>Caudoviricetes</taxon>
        <taxon>Alexandravirus</taxon>
        <taxon>Alexandravirus SNUABM3</taxon>
    </lineage>
</organism>
<dbReference type="EMBL" id="MZ443770">
    <property type="protein sequence ID" value="QZE56527.1"/>
    <property type="molecule type" value="Genomic_DNA"/>
</dbReference>
<accession>A0AAE7XI41</accession>
<dbReference type="Proteomes" id="UP000827787">
    <property type="component" value="Segment"/>
</dbReference>